<dbReference type="CDD" id="cd00367">
    <property type="entry name" value="PTS-HPr_like"/>
    <property type="match status" value="1"/>
</dbReference>
<evidence type="ECO:0000256" key="1">
    <source>
        <dbReference type="ARBA" id="ARBA00022448"/>
    </source>
</evidence>
<dbReference type="PRINTS" id="PR00107">
    <property type="entry name" value="PHOSPHOCPHPR"/>
</dbReference>
<evidence type="ECO:0000256" key="6">
    <source>
        <dbReference type="ARBA" id="ARBA00022777"/>
    </source>
</evidence>
<proteinExistence type="predicted"/>
<dbReference type="PANTHER" id="PTHR30181:SF3">
    <property type="entry name" value="MULTIPHOSPHORYL TRANSFER PROTEIN"/>
    <property type="match status" value="1"/>
</dbReference>
<comment type="caution">
    <text evidence="9">The sequence shown here is derived from an EMBL/GenBank/DDBJ whole genome shotgun (WGS) entry which is preliminary data.</text>
</comment>
<feature type="domain" description="PTS EIIA type-2" evidence="7">
    <location>
        <begin position="2"/>
        <end position="142"/>
    </location>
</feature>
<dbReference type="GO" id="GO:0009401">
    <property type="term" value="P:phosphoenolpyruvate-dependent sugar phosphotransferase system"/>
    <property type="evidence" value="ECO:0007669"/>
    <property type="project" value="UniProtKB-KW"/>
</dbReference>
<dbReference type="InterPro" id="IPR000032">
    <property type="entry name" value="HPr-like"/>
</dbReference>
<dbReference type="Proteomes" id="UP000294841">
    <property type="component" value="Unassembled WGS sequence"/>
</dbReference>
<name>A0A4R2MXS1_9PAST</name>
<accession>A0A4R2MXS1</accession>
<keyword evidence="1" id="KW-0813">Transport</keyword>
<dbReference type="InterPro" id="IPR001020">
    <property type="entry name" value="PTS_HPr_His_P_site"/>
</dbReference>
<dbReference type="InterPro" id="IPR016152">
    <property type="entry name" value="PTrfase/Anion_transptr"/>
</dbReference>
<evidence type="ECO:0000256" key="2">
    <source>
        <dbReference type="ARBA" id="ARBA00022553"/>
    </source>
</evidence>
<dbReference type="PROSITE" id="PS51350">
    <property type="entry name" value="PTS_HPR_DOM"/>
    <property type="match status" value="1"/>
</dbReference>
<feature type="domain" description="HPr" evidence="8">
    <location>
        <begin position="291"/>
        <end position="381"/>
    </location>
</feature>
<evidence type="ECO:0000256" key="4">
    <source>
        <dbReference type="ARBA" id="ARBA00022679"/>
    </source>
</evidence>
<dbReference type="GO" id="GO:0005886">
    <property type="term" value="C:plasma membrane"/>
    <property type="evidence" value="ECO:0007669"/>
    <property type="project" value="TreeGrafter"/>
</dbReference>
<dbReference type="SUPFAM" id="SSF55804">
    <property type="entry name" value="Phoshotransferase/anion transport protein"/>
    <property type="match status" value="2"/>
</dbReference>
<dbReference type="Gene3D" id="3.40.930.10">
    <property type="entry name" value="Mannitol-specific EII, Chain A"/>
    <property type="match status" value="1"/>
</dbReference>
<evidence type="ECO:0000259" key="8">
    <source>
        <dbReference type="PROSITE" id="PS51350"/>
    </source>
</evidence>
<dbReference type="CDD" id="cd00211">
    <property type="entry name" value="PTS_IIA_fru"/>
    <property type="match status" value="1"/>
</dbReference>
<evidence type="ECO:0000256" key="3">
    <source>
        <dbReference type="ARBA" id="ARBA00022597"/>
    </source>
</evidence>
<evidence type="ECO:0000256" key="5">
    <source>
        <dbReference type="ARBA" id="ARBA00022683"/>
    </source>
</evidence>
<keyword evidence="2" id="KW-0597">Phosphoprotein</keyword>
<dbReference type="NCBIfam" id="TIGR01003">
    <property type="entry name" value="PTS_HPr_family"/>
    <property type="match status" value="1"/>
</dbReference>
<protein>
    <submittedName>
        <fullName evidence="9">Phosphocarrier protein HPr /PTS system D-fructose-specific IIA component (F1P-forming) (Frc family)</fullName>
    </submittedName>
</protein>
<keyword evidence="4" id="KW-0808">Transferase</keyword>
<keyword evidence="5" id="KW-0598">Phosphotransferase system</keyword>
<dbReference type="Pfam" id="PF00359">
    <property type="entry name" value="PTS_EIIA_2"/>
    <property type="match status" value="1"/>
</dbReference>
<evidence type="ECO:0000313" key="10">
    <source>
        <dbReference type="Proteomes" id="UP000294841"/>
    </source>
</evidence>
<dbReference type="RefSeq" id="WP_132023839.1">
    <property type="nucleotide sequence ID" value="NZ_CP016605.1"/>
</dbReference>
<dbReference type="OrthoDB" id="1640042at2"/>
<dbReference type="GO" id="GO:0090563">
    <property type="term" value="F:protein-phosphocysteine-sugar phosphotransferase activity"/>
    <property type="evidence" value="ECO:0007669"/>
    <property type="project" value="TreeGrafter"/>
</dbReference>
<keyword evidence="10" id="KW-1185">Reference proteome</keyword>
<dbReference type="AlphaFoldDB" id="A0A4R2MXS1"/>
<dbReference type="InterPro" id="IPR002178">
    <property type="entry name" value="PTS_EIIA_type-2_dom"/>
</dbReference>
<evidence type="ECO:0000313" key="9">
    <source>
        <dbReference type="EMBL" id="TCP12274.1"/>
    </source>
</evidence>
<dbReference type="InterPro" id="IPR035895">
    <property type="entry name" value="HPr-like_sf"/>
</dbReference>
<keyword evidence="6" id="KW-0418">Kinase</keyword>
<dbReference type="Gene3D" id="3.30.1340.10">
    <property type="entry name" value="HPr-like"/>
    <property type="match status" value="1"/>
</dbReference>
<dbReference type="NCBIfam" id="NF008319">
    <property type="entry name" value="PRK11109.1"/>
    <property type="match status" value="1"/>
</dbReference>
<dbReference type="PROSITE" id="PS51094">
    <property type="entry name" value="PTS_EIIA_TYPE_2"/>
    <property type="match status" value="1"/>
</dbReference>
<dbReference type="SUPFAM" id="SSF55594">
    <property type="entry name" value="HPr-like"/>
    <property type="match status" value="1"/>
</dbReference>
<dbReference type="EMBL" id="SLXI01000004">
    <property type="protein sequence ID" value="TCP12274.1"/>
    <property type="molecule type" value="Genomic_DNA"/>
</dbReference>
<sequence>MLNLSEKNIHLSKTARTKYEVIELVANALESSGCVRHGYAQAILEREQQISTFLENGIAIPHGSLDSRSLVLKTGVEIFQFPDGVEWGDGNIAYIVIGIAANSDEHLPLLQKLTHLLKEETKARRLAHEMDISTFKAMLLNEDLDNLDLFYDINLSVDTESLLTLIGTNIEKLHQQGCIDNDFTAEVISSPALPLGNGIWITDSTIGNKRNALVFSRPKKSFLHNAKEISGVLTISMVNDQMNKFLSALFDPNIQRTLLSGTDEDIHLVFDSLLDFNPNMNERSLDLNEQVIEKEFTIYNQHGLHTRPATVLVNIIKKYNASVLLQNLSNNSDSVSARSPIKLVSLGVLKGHRVKFIAKGIQAKEVINAIENAIFSGLGEIL</sequence>
<gene>
    <name evidence="9" type="ORF">EV697_10480</name>
</gene>
<dbReference type="PROSITE" id="PS00369">
    <property type="entry name" value="PTS_HPR_HIS"/>
    <property type="match status" value="1"/>
</dbReference>
<organism evidence="9 10">
    <name type="scientific">Bisgaardia hudsonensis</name>
    <dbReference type="NCBI Taxonomy" id="109472"/>
    <lineage>
        <taxon>Bacteria</taxon>
        <taxon>Pseudomonadati</taxon>
        <taxon>Pseudomonadota</taxon>
        <taxon>Gammaproteobacteria</taxon>
        <taxon>Pasteurellales</taxon>
        <taxon>Pasteurellaceae</taxon>
        <taxon>Bisgaardia</taxon>
    </lineage>
</organism>
<dbReference type="PANTHER" id="PTHR30181">
    <property type="entry name" value="MANNITOL PERMEASE IIC COMPONENT"/>
    <property type="match status" value="1"/>
</dbReference>
<keyword evidence="3" id="KW-0762">Sugar transport</keyword>
<evidence type="ECO:0000259" key="7">
    <source>
        <dbReference type="PROSITE" id="PS51094"/>
    </source>
</evidence>
<dbReference type="InterPro" id="IPR050893">
    <property type="entry name" value="Sugar_PTS"/>
</dbReference>
<dbReference type="Pfam" id="PF00381">
    <property type="entry name" value="PTS-HPr"/>
    <property type="match status" value="1"/>
</dbReference>
<dbReference type="GO" id="GO:0016301">
    <property type="term" value="F:kinase activity"/>
    <property type="evidence" value="ECO:0007669"/>
    <property type="project" value="UniProtKB-KW"/>
</dbReference>
<reference evidence="9 10" key="1">
    <citation type="submission" date="2019-03" db="EMBL/GenBank/DDBJ databases">
        <title>Genomic Encyclopedia of Type Strains, Phase IV (KMG-IV): sequencing the most valuable type-strain genomes for metagenomic binning, comparative biology and taxonomic classification.</title>
        <authorList>
            <person name="Goeker M."/>
        </authorList>
    </citation>
    <scope>NUCLEOTIDE SEQUENCE [LARGE SCALE GENOMIC DNA]</scope>
    <source>
        <strain evidence="9 10">DSM 28231</strain>
    </source>
</reference>